<evidence type="ECO:0000313" key="5">
    <source>
        <dbReference type="EMBL" id="OGW97639.1"/>
    </source>
</evidence>
<feature type="modified residue" description="4-aspartylphosphate" evidence="3">
    <location>
        <position position="55"/>
    </location>
</feature>
<dbReference type="InterPro" id="IPR050595">
    <property type="entry name" value="Bact_response_regulator"/>
</dbReference>
<dbReference type="Proteomes" id="UP000178187">
    <property type="component" value="Unassembled WGS sequence"/>
</dbReference>
<proteinExistence type="predicted"/>
<dbReference type="InterPro" id="IPR001789">
    <property type="entry name" value="Sig_transdc_resp-reg_receiver"/>
</dbReference>
<feature type="domain" description="Response regulatory" evidence="4">
    <location>
        <begin position="6"/>
        <end position="120"/>
    </location>
</feature>
<keyword evidence="2" id="KW-0902">Two-component regulatory system</keyword>
<dbReference type="SMART" id="SM00448">
    <property type="entry name" value="REC"/>
    <property type="match status" value="2"/>
</dbReference>
<dbReference type="EMBL" id="MHFR01000040">
    <property type="protein sequence ID" value="OGW97639.1"/>
    <property type="molecule type" value="Genomic_DNA"/>
</dbReference>
<evidence type="ECO:0000256" key="3">
    <source>
        <dbReference type="PROSITE-ProRule" id="PRU00169"/>
    </source>
</evidence>
<gene>
    <name evidence="5" type="ORF">A3G33_04940</name>
</gene>
<dbReference type="PROSITE" id="PS50110">
    <property type="entry name" value="RESPONSE_REGULATORY"/>
    <property type="match status" value="1"/>
</dbReference>
<protein>
    <recommendedName>
        <fullName evidence="4">Response regulatory domain-containing protein</fullName>
    </recommendedName>
</protein>
<dbReference type="AlphaFoldDB" id="A0A1G1KYC6"/>
<dbReference type="CDD" id="cd17574">
    <property type="entry name" value="REC_OmpR"/>
    <property type="match status" value="1"/>
</dbReference>
<dbReference type="Gene3D" id="3.40.50.2300">
    <property type="match status" value="2"/>
</dbReference>
<dbReference type="PANTHER" id="PTHR44591">
    <property type="entry name" value="STRESS RESPONSE REGULATOR PROTEIN 1"/>
    <property type="match status" value="1"/>
</dbReference>
<sequence length="259" mass="29396">MTEQKTLLIIDDEESLVKMLKRYLVKQGYNVLTAPDGEIGLSIANKTNPDLIILDITMPKKDGFEFYRDISTEHGHTRFPVLVLTARADLKGTFERIEADGFMSKPFEMEDLLKEIERILAKPQKINVFLVDLAENPQMAEIANALAREKYQPILIPEIGNFEKIASVTRPDFIVMEYLHEQISGEDFIRKAKEYCSKLPPASPGKTSNTPIIVYTFSGMNFKEKSLRAGADLYIGQPENSDAIVIAVRKLEIEKNERK</sequence>
<evidence type="ECO:0000313" key="6">
    <source>
        <dbReference type="Proteomes" id="UP000178187"/>
    </source>
</evidence>
<reference evidence="5 6" key="1">
    <citation type="journal article" date="2016" name="Nat. Commun.">
        <title>Thousands of microbial genomes shed light on interconnected biogeochemical processes in an aquifer system.</title>
        <authorList>
            <person name="Anantharaman K."/>
            <person name="Brown C.T."/>
            <person name="Hug L.A."/>
            <person name="Sharon I."/>
            <person name="Castelle C.J."/>
            <person name="Probst A.J."/>
            <person name="Thomas B.C."/>
            <person name="Singh A."/>
            <person name="Wilkins M.J."/>
            <person name="Karaoz U."/>
            <person name="Brodie E.L."/>
            <person name="Williams K.H."/>
            <person name="Hubbard S.S."/>
            <person name="Banfield J.F."/>
        </authorList>
    </citation>
    <scope>NUCLEOTIDE SEQUENCE [LARGE SCALE GENOMIC DNA]</scope>
</reference>
<evidence type="ECO:0000259" key="4">
    <source>
        <dbReference type="PROSITE" id="PS50110"/>
    </source>
</evidence>
<evidence type="ECO:0000256" key="1">
    <source>
        <dbReference type="ARBA" id="ARBA00022553"/>
    </source>
</evidence>
<organism evidence="5 6">
    <name type="scientific">Candidatus Danuiimicrobium aquiferis</name>
    <dbReference type="NCBI Taxonomy" id="1801832"/>
    <lineage>
        <taxon>Bacteria</taxon>
        <taxon>Pseudomonadati</taxon>
        <taxon>Candidatus Omnitrophota</taxon>
        <taxon>Candidatus Danuiimicrobium</taxon>
    </lineage>
</organism>
<accession>A0A1G1KYC6</accession>
<dbReference type="GO" id="GO:0000160">
    <property type="term" value="P:phosphorelay signal transduction system"/>
    <property type="evidence" value="ECO:0007669"/>
    <property type="project" value="UniProtKB-KW"/>
</dbReference>
<dbReference type="SUPFAM" id="SSF52172">
    <property type="entry name" value="CheY-like"/>
    <property type="match status" value="2"/>
</dbReference>
<comment type="caution">
    <text evidence="5">The sequence shown here is derived from an EMBL/GenBank/DDBJ whole genome shotgun (WGS) entry which is preliminary data.</text>
</comment>
<dbReference type="PANTHER" id="PTHR44591:SF14">
    <property type="entry name" value="PROTEIN PILG"/>
    <property type="match status" value="1"/>
</dbReference>
<keyword evidence="1 3" id="KW-0597">Phosphoprotein</keyword>
<evidence type="ECO:0000256" key="2">
    <source>
        <dbReference type="ARBA" id="ARBA00023012"/>
    </source>
</evidence>
<dbReference type="Pfam" id="PF00072">
    <property type="entry name" value="Response_reg"/>
    <property type="match status" value="1"/>
</dbReference>
<dbReference type="InterPro" id="IPR011006">
    <property type="entry name" value="CheY-like_superfamily"/>
</dbReference>
<name>A0A1G1KYC6_9BACT</name>